<evidence type="ECO:0000256" key="11">
    <source>
        <dbReference type="ARBA" id="ARBA00023136"/>
    </source>
</evidence>
<evidence type="ECO:0000256" key="6">
    <source>
        <dbReference type="ARBA" id="ARBA00022679"/>
    </source>
</evidence>
<dbReference type="KEGG" id="mff:MFFC18_23330"/>
<sequence>MRWPLKNQILIRMLVLLLVAVASLTYASIHSTISAHRKAELDSLSRIVELMSTTKFPLTPAVLENMKLLSGAEFAFGDGKGNVLSKTSGSPSLPREGVGLTTESEQATSARVIEDSDRSWYHESISDVRDPLNPASPRVLHIFVSRQTARSVWIDASKTPLMIAASVMLLAVLLSLALANQVTRPLATLNQQVRKIAQGDVQQIPAVSRNDEIRDLNTSINEMAVKLEDHETQLRKNERLRTMVQFGSSMAHHLRNSATGCKMAIQLLASEKKIGDDENFLVALRQLELMDSFIKKFMLFANAPESGETQAARESNPKAVLENVIFLLRPSADHLNVELSVRSESDQSTIEMTEEDAQQLMMNLISNAIRAASERLASSSAARGGLVEVELFVQDGRFVFQVADNGAGPPENVVETMFDPFVTGSKEGTGLGLSLVKEIAARSGGNVDWSRENGMTIFRFEAESIQGKAI</sequence>
<keyword evidence="11" id="KW-0472">Membrane</keyword>
<dbReference type="Gene3D" id="6.10.340.10">
    <property type="match status" value="1"/>
</dbReference>
<feature type="coiled-coil region" evidence="12">
    <location>
        <begin position="213"/>
        <end position="240"/>
    </location>
</feature>
<dbReference type="InterPro" id="IPR036890">
    <property type="entry name" value="HATPase_C_sf"/>
</dbReference>
<dbReference type="AlphaFoldDB" id="A0A5B9PIJ6"/>
<name>A0A5B9PIJ6_9BACT</name>
<comment type="catalytic activity">
    <reaction evidence="1">
        <text>ATP + protein L-histidine = ADP + protein N-phospho-L-histidine.</text>
        <dbReference type="EC" id="2.7.13.3"/>
    </reaction>
</comment>
<dbReference type="InterPro" id="IPR005467">
    <property type="entry name" value="His_kinase_dom"/>
</dbReference>
<keyword evidence="4" id="KW-1003">Cell membrane</keyword>
<evidence type="ECO:0000259" key="14">
    <source>
        <dbReference type="PROSITE" id="PS50885"/>
    </source>
</evidence>
<protein>
    <recommendedName>
        <fullName evidence="3">histidine kinase</fullName>
        <ecNumber evidence="3">2.7.13.3</ecNumber>
    </recommendedName>
</protein>
<gene>
    <name evidence="15" type="primary">kinD_2</name>
    <name evidence="15" type="ORF">MFFC18_23330</name>
</gene>
<dbReference type="EMBL" id="CP042912">
    <property type="protein sequence ID" value="QEG22453.1"/>
    <property type="molecule type" value="Genomic_DNA"/>
</dbReference>
<keyword evidence="5" id="KW-0597">Phosphoprotein</keyword>
<evidence type="ECO:0000256" key="1">
    <source>
        <dbReference type="ARBA" id="ARBA00000085"/>
    </source>
</evidence>
<dbReference type="InterPro" id="IPR004358">
    <property type="entry name" value="Sig_transdc_His_kin-like_C"/>
</dbReference>
<keyword evidence="16" id="KW-1185">Reference proteome</keyword>
<dbReference type="CDD" id="cd00075">
    <property type="entry name" value="HATPase"/>
    <property type="match status" value="1"/>
</dbReference>
<evidence type="ECO:0000256" key="2">
    <source>
        <dbReference type="ARBA" id="ARBA00004651"/>
    </source>
</evidence>
<dbReference type="SUPFAM" id="SSF55874">
    <property type="entry name" value="ATPase domain of HSP90 chaperone/DNA topoisomerase II/histidine kinase"/>
    <property type="match status" value="1"/>
</dbReference>
<dbReference type="OrthoDB" id="1931120at2"/>
<feature type="domain" description="Histidine kinase" evidence="13">
    <location>
        <begin position="249"/>
        <end position="466"/>
    </location>
</feature>
<dbReference type="EC" id="2.7.13.3" evidence="3"/>
<dbReference type="InterPro" id="IPR003594">
    <property type="entry name" value="HATPase_dom"/>
</dbReference>
<dbReference type="SMART" id="SM00304">
    <property type="entry name" value="HAMP"/>
    <property type="match status" value="1"/>
</dbReference>
<keyword evidence="9" id="KW-0067">ATP-binding</keyword>
<accession>A0A5B9PIJ6</accession>
<evidence type="ECO:0000256" key="5">
    <source>
        <dbReference type="ARBA" id="ARBA00022553"/>
    </source>
</evidence>
<evidence type="ECO:0000256" key="10">
    <source>
        <dbReference type="ARBA" id="ARBA00023012"/>
    </source>
</evidence>
<dbReference type="PRINTS" id="PR00344">
    <property type="entry name" value="BCTRLSENSOR"/>
</dbReference>
<keyword evidence="10" id="KW-0902">Two-component regulatory system</keyword>
<dbReference type="Pfam" id="PF00672">
    <property type="entry name" value="HAMP"/>
    <property type="match status" value="1"/>
</dbReference>
<evidence type="ECO:0000256" key="4">
    <source>
        <dbReference type="ARBA" id="ARBA00022475"/>
    </source>
</evidence>
<reference evidence="15 16" key="1">
    <citation type="submission" date="2019-08" db="EMBL/GenBank/DDBJ databases">
        <title>Deep-cultivation of Planctomycetes and their phenomic and genomic characterization uncovers novel biology.</title>
        <authorList>
            <person name="Wiegand S."/>
            <person name="Jogler M."/>
            <person name="Boedeker C."/>
            <person name="Pinto D."/>
            <person name="Vollmers J."/>
            <person name="Rivas-Marin E."/>
            <person name="Kohn T."/>
            <person name="Peeters S.H."/>
            <person name="Heuer A."/>
            <person name="Rast P."/>
            <person name="Oberbeckmann S."/>
            <person name="Bunk B."/>
            <person name="Jeske O."/>
            <person name="Meyerdierks A."/>
            <person name="Storesund J.E."/>
            <person name="Kallscheuer N."/>
            <person name="Luecker S."/>
            <person name="Lage O.M."/>
            <person name="Pohl T."/>
            <person name="Merkel B.J."/>
            <person name="Hornburger P."/>
            <person name="Mueller R.-W."/>
            <person name="Bruemmer F."/>
            <person name="Labrenz M."/>
            <person name="Spormann A.M."/>
            <person name="Op den Camp H."/>
            <person name="Overmann J."/>
            <person name="Amann R."/>
            <person name="Jetten M.S.M."/>
            <person name="Mascher T."/>
            <person name="Medema M.H."/>
            <person name="Devos D.P."/>
            <person name="Kaster A.-K."/>
            <person name="Ovreas L."/>
            <person name="Rohde M."/>
            <person name="Galperin M.Y."/>
            <person name="Jogler C."/>
        </authorList>
    </citation>
    <scope>NUCLEOTIDE SEQUENCE [LARGE SCALE GENOMIC DNA]</scope>
    <source>
        <strain evidence="15 16">FC18</strain>
    </source>
</reference>
<evidence type="ECO:0000256" key="12">
    <source>
        <dbReference type="SAM" id="Coils"/>
    </source>
</evidence>
<keyword evidence="12" id="KW-0175">Coiled coil</keyword>
<dbReference type="PROSITE" id="PS50885">
    <property type="entry name" value="HAMP"/>
    <property type="match status" value="1"/>
</dbReference>
<comment type="subcellular location">
    <subcellularLocation>
        <location evidence="2">Cell membrane</location>
        <topology evidence="2">Multi-pass membrane protein</topology>
    </subcellularLocation>
</comment>
<dbReference type="GO" id="GO:0004673">
    <property type="term" value="F:protein histidine kinase activity"/>
    <property type="evidence" value="ECO:0007669"/>
    <property type="project" value="UniProtKB-EC"/>
</dbReference>
<evidence type="ECO:0000256" key="9">
    <source>
        <dbReference type="ARBA" id="ARBA00022840"/>
    </source>
</evidence>
<proteinExistence type="predicted"/>
<evidence type="ECO:0000256" key="7">
    <source>
        <dbReference type="ARBA" id="ARBA00022741"/>
    </source>
</evidence>
<dbReference type="STRING" id="980251.GCA_001642875_04862"/>
<dbReference type="CDD" id="cd06225">
    <property type="entry name" value="HAMP"/>
    <property type="match status" value="1"/>
</dbReference>
<dbReference type="Gene3D" id="3.30.565.10">
    <property type="entry name" value="Histidine kinase-like ATPase, C-terminal domain"/>
    <property type="match status" value="1"/>
</dbReference>
<dbReference type="RefSeq" id="WP_075086521.1">
    <property type="nucleotide sequence ID" value="NZ_CP042912.1"/>
</dbReference>
<dbReference type="GO" id="GO:0005886">
    <property type="term" value="C:plasma membrane"/>
    <property type="evidence" value="ECO:0007669"/>
    <property type="project" value="UniProtKB-SubCell"/>
</dbReference>
<keyword evidence="7" id="KW-0547">Nucleotide-binding</keyword>
<dbReference type="SMART" id="SM00387">
    <property type="entry name" value="HATPase_c"/>
    <property type="match status" value="1"/>
</dbReference>
<organism evidence="15 16">
    <name type="scientific">Mariniblastus fucicola</name>
    <dbReference type="NCBI Taxonomy" id="980251"/>
    <lineage>
        <taxon>Bacteria</taxon>
        <taxon>Pseudomonadati</taxon>
        <taxon>Planctomycetota</taxon>
        <taxon>Planctomycetia</taxon>
        <taxon>Pirellulales</taxon>
        <taxon>Pirellulaceae</taxon>
        <taxon>Mariniblastus</taxon>
    </lineage>
</organism>
<evidence type="ECO:0000313" key="16">
    <source>
        <dbReference type="Proteomes" id="UP000322214"/>
    </source>
</evidence>
<dbReference type="PANTHER" id="PTHR45528">
    <property type="entry name" value="SENSOR HISTIDINE KINASE CPXA"/>
    <property type="match status" value="1"/>
</dbReference>
<dbReference type="GO" id="GO:0005524">
    <property type="term" value="F:ATP binding"/>
    <property type="evidence" value="ECO:0007669"/>
    <property type="project" value="UniProtKB-KW"/>
</dbReference>
<evidence type="ECO:0000313" key="15">
    <source>
        <dbReference type="EMBL" id="QEG22453.1"/>
    </source>
</evidence>
<dbReference type="Pfam" id="PF02518">
    <property type="entry name" value="HATPase_c"/>
    <property type="match status" value="1"/>
</dbReference>
<dbReference type="GO" id="GO:0000160">
    <property type="term" value="P:phosphorelay signal transduction system"/>
    <property type="evidence" value="ECO:0007669"/>
    <property type="project" value="UniProtKB-KW"/>
</dbReference>
<evidence type="ECO:0000256" key="8">
    <source>
        <dbReference type="ARBA" id="ARBA00022777"/>
    </source>
</evidence>
<dbReference type="Proteomes" id="UP000322214">
    <property type="component" value="Chromosome"/>
</dbReference>
<evidence type="ECO:0000259" key="13">
    <source>
        <dbReference type="PROSITE" id="PS50109"/>
    </source>
</evidence>
<keyword evidence="8 15" id="KW-0418">Kinase</keyword>
<dbReference type="InterPro" id="IPR003660">
    <property type="entry name" value="HAMP_dom"/>
</dbReference>
<keyword evidence="6 15" id="KW-0808">Transferase</keyword>
<dbReference type="SUPFAM" id="SSF158472">
    <property type="entry name" value="HAMP domain-like"/>
    <property type="match status" value="1"/>
</dbReference>
<dbReference type="InterPro" id="IPR050398">
    <property type="entry name" value="HssS/ArlS-like"/>
</dbReference>
<evidence type="ECO:0000256" key="3">
    <source>
        <dbReference type="ARBA" id="ARBA00012438"/>
    </source>
</evidence>
<dbReference type="PANTHER" id="PTHR45528:SF1">
    <property type="entry name" value="SENSOR HISTIDINE KINASE CPXA"/>
    <property type="match status" value="1"/>
</dbReference>
<feature type="domain" description="HAMP" evidence="14">
    <location>
        <begin position="180"/>
        <end position="232"/>
    </location>
</feature>
<dbReference type="PROSITE" id="PS50109">
    <property type="entry name" value="HIS_KIN"/>
    <property type="match status" value="1"/>
</dbReference>